<dbReference type="PANTHER" id="PTHR43329">
    <property type="entry name" value="EPOXIDE HYDROLASE"/>
    <property type="match status" value="1"/>
</dbReference>
<gene>
    <name evidence="2" type="ORF">NJU99_09650</name>
</gene>
<reference evidence="2" key="1">
    <citation type="submission" date="2022-07" db="EMBL/GenBank/DDBJ databases">
        <title>Arcobacter roscoffensis sp. nov., a marine bacterium isolated from coastal seawater collected from Roscoff, France.</title>
        <authorList>
            <person name="Pascual J."/>
            <person name="Lepeaux C."/>
            <person name="Methner A."/>
            <person name="Overmann J."/>
        </authorList>
    </citation>
    <scope>NUCLEOTIDE SEQUENCE</scope>
    <source>
        <strain evidence="2">ARW1-2F2</strain>
    </source>
</reference>
<organism evidence="2 3">
    <name type="scientific">Arcobacter roscoffensis</name>
    <dbReference type="NCBI Taxonomy" id="2961520"/>
    <lineage>
        <taxon>Bacteria</taxon>
        <taxon>Pseudomonadati</taxon>
        <taxon>Campylobacterota</taxon>
        <taxon>Epsilonproteobacteria</taxon>
        <taxon>Campylobacterales</taxon>
        <taxon>Arcobacteraceae</taxon>
        <taxon>Arcobacter</taxon>
    </lineage>
</organism>
<keyword evidence="2" id="KW-0378">Hydrolase</keyword>
<evidence type="ECO:0000259" key="1">
    <source>
        <dbReference type="Pfam" id="PF00561"/>
    </source>
</evidence>
<proteinExistence type="predicted"/>
<accession>A0ABY5E457</accession>
<evidence type="ECO:0000313" key="2">
    <source>
        <dbReference type="EMBL" id="UTJ05528.1"/>
    </source>
</evidence>
<sequence>MLFEKNFKLEQLEVQEDIIINFRHNDNYGKKPLLLLHGFPQTHVMWHHIANELNLNYHIVCPDLRGYGDSSKPNSKDESHELYSKKNMSKDIITLMKHLGYDKFFAAGHDRGARVLHRMTKDYSSMIEKACMLDIVPTDYMFKNTNQDFATGYYHWYFLIQPNDLPENMIAGNPKYYLMEKLFRWSANNSTFKKEAVDEYIRCFKTYEDIHATCEDYRAAATIDLEDDEKDLSKKIEMPLLVLWGAQGFIEKTYDVVDVWKQYASNIEGKSLDCGHFLAEESATQVIEEFRKFFK</sequence>
<dbReference type="RefSeq" id="WP_254575709.1">
    <property type="nucleotide sequence ID" value="NZ_CP100595.1"/>
</dbReference>
<dbReference type="Gene3D" id="3.40.50.1820">
    <property type="entry name" value="alpha/beta hydrolase"/>
    <property type="match status" value="1"/>
</dbReference>
<dbReference type="EMBL" id="CP100595">
    <property type="protein sequence ID" value="UTJ05528.1"/>
    <property type="molecule type" value="Genomic_DNA"/>
</dbReference>
<dbReference type="InterPro" id="IPR000073">
    <property type="entry name" value="AB_hydrolase_1"/>
</dbReference>
<keyword evidence="3" id="KW-1185">Reference proteome</keyword>
<protein>
    <submittedName>
        <fullName evidence="2">Alpha/beta hydrolase</fullName>
    </submittedName>
</protein>
<dbReference type="InterPro" id="IPR029058">
    <property type="entry name" value="AB_hydrolase_fold"/>
</dbReference>
<feature type="domain" description="AB hydrolase-1" evidence="1">
    <location>
        <begin position="31"/>
        <end position="281"/>
    </location>
</feature>
<dbReference type="Proteomes" id="UP001060012">
    <property type="component" value="Chromosome"/>
</dbReference>
<dbReference type="Pfam" id="PF00561">
    <property type="entry name" value="Abhydrolase_1"/>
    <property type="match status" value="1"/>
</dbReference>
<dbReference type="SUPFAM" id="SSF53474">
    <property type="entry name" value="alpha/beta-Hydrolases"/>
    <property type="match status" value="1"/>
</dbReference>
<dbReference type="GO" id="GO:0016787">
    <property type="term" value="F:hydrolase activity"/>
    <property type="evidence" value="ECO:0007669"/>
    <property type="project" value="UniProtKB-KW"/>
</dbReference>
<evidence type="ECO:0000313" key="3">
    <source>
        <dbReference type="Proteomes" id="UP001060012"/>
    </source>
</evidence>
<name>A0ABY5E457_9BACT</name>